<gene>
    <name evidence="3" type="ORF">SAMN02982985_04963</name>
</gene>
<dbReference type="InterPro" id="IPR008207">
    <property type="entry name" value="Sig_transdc_His_kin_Hpt_dom"/>
</dbReference>
<dbReference type="SUPFAM" id="SSF47226">
    <property type="entry name" value="Histidine-containing phosphotransfer domain, HPT domain"/>
    <property type="match status" value="1"/>
</dbReference>
<evidence type="ECO:0000313" key="3">
    <source>
        <dbReference type="EMBL" id="SFM69071.1"/>
    </source>
</evidence>
<proteinExistence type="predicted"/>
<evidence type="ECO:0000256" key="1">
    <source>
        <dbReference type="ARBA" id="ARBA00023012"/>
    </source>
</evidence>
<keyword evidence="4" id="KW-1185">Reference proteome</keyword>
<protein>
    <submittedName>
        <fullName evidence="3">Hpt domain-containing protein</fullName>
    </submittedName>
</protein>
<dbReference type="GO" id="GO:0004672">
    <property type="term" value="F:protein kinase activity"/>
    <property type="evidence" value="ECO:0007669"/>
    <property type="project" value="UniProtKB-ARBA"/>
</dbReference>
<dbReference type="EMBL" id="FOTW01000028">
    <property type="protein sequence ID" value="SFM69071.1"/>
    <property type="molecule type" value="Genomic_DNA"/>
</dbReference>
<dbReference type="GO" id="GO:0000160">
    <property type="term" value="P:phosphorelay signal transduction system"/>
    <property type="evidence" value="ECO:0007669"/>
    <property type="project" value="UniProtKB-KW"/>
</dbReference>
<evidence type="ECO:0000313" key="4">
    <source>
        <dbReference type="Proteomes" id="UP000199470"/>
    </source>
</evidence>
<dbReference type="AlphaFoldDB" id="A0A1I4SXD0"/>
<organism evidence="3 4">
    <name type="scientific">Rugamonas rubra</name>
    <dbReference type="NCBI Taxonomy" id="758825"/>
    <lineage>
        <taxon>Bacteria</taxon>
        <taxon>Pseudomonadati</taxon>
        <taxon>Pseudomonadota</taxon>
        <taxon>Betaproteobacteria</taxon>
        <taxon>Burkholderiales</taxon>
        <taxon>Oxalobacteraceae</taxon>
        <taxon>Telluria group</taxon>
        <taxon>Rugamonas</taxon>
    </lineage>
</organism>
<dbReference type="OrthoDB" id="8706006at2"/>
<dbReference type="Pfam" id="PF01627">
    <property type="entry name" value="Hpt"/>
    <property type="match status" value="1"/>
</dbReference>
<accession>A0A1I4SXD0</accession>
<dbReference type="Gene3D" id="1.20.120.160">
    <property type="entry name" value="HPT domain"/>
    <property type="match status" value="1"/>
</dbReference>
<evidence type="ECO:0000259" key="2">
    <source>
        <dbReference type="Pfam" id="PF01627"/>
    </source>
</evidence>
<sequence>MSTPHDAKFHAHLQLLADKYAARLPATLEQIAAVLAACRADGAAPSAEHLHVLHELLHGVAGTAGTFGFALLGQQCRQVEQQLRQAMLTPSCWAAAAADLDKVLRWAATNPRART</sequence>
<dbReference type="RefSeq" id="WP_093390384.1">
    <property type="nucleotide sequence ID" value="NZ_FOTW01000028.1"/>
</dbReference>
<dbReference type="STRING" id="758825.SAMN02982985_04963"/>
<keyword evidence="1" id="KW-0902">Two-component regulatory system</keyword>
<dbReference type="Proteomes" id="UP000199470">
    <property type="component" value="Unassembled WGS sequence"/>
</dbReference>
<feature type="domain" description="HPt" evidence="2">
    <location>
        <begin position="19"/>
        <end position="103"/>
    </location>
</feature>
<dbReference type="InterPro" id="IPR036641">
    <property type="entry name" value="HPT_dom_sf"/>
</dbReference>
<reference evidence="3 4" key="1">
    <citation type="submission" date="2016-10" db="EMBL/GenBank/DDBJ databases">
        <authorList>
            <person name="de Groot N.N."/>
        </authorList>
    </citation>
    <scope>NUCLEOTIDE SEQUENCE [LARGE SCALE GENOMIC DNA]</scope>
    <source>
        <strain evidence="3 4">ATCC 43154</strain>
    </source>
</reference>
<name>A0A1I4SXD0_9BURK</name>